<dbReference type="KEGG" id="pbap:Pla133_22350"/>
<gene>
    <name evidence="1" type="ORF">Pla133_22350</name>
</gene>
<evidence type="ECO:0000313" key="2">
    <source>
        <dbReference type="Proteomes" id="UP000316921"/>
    </source>
</evidence>
<proteinExistence type="predicted"/>
<name>A0A518BJJ8_9BACT</name>
<protein>
    <submittedName>
        <fullName evidence="1">Uncharacterized protein</fullName>
    </submittedName>
</protein>
<dbReference type="EMBL" id="CP036287">
    <property type="protein sequence ID" value="QDU67157.1"/>
    <property type="molecule type" value="Genomic_DNA"/>
</dbReference>
<sequence>MQSPETSRRAVSAALEALAADSAKLRRDVGDPSTAIRLALGHLAGALGESSTGVLRDLCGRLDRVALRLEELAVLASVGAGTLTVVDLCPTLHGVAADARAAHGERVAICSDLPIRCVARVDLDLLRRFLSVSIESRIAQGYTNVHLRAVPGFEGLCRIELRCGPSGARGADRGRCAALERAGELIARQLGTTYRARLVPVLGTLDVIELPEGSTRCIEGAGVMDQPLERASESA</sequence>
<dbReference type="AlphaFoldDB" id="A0A518BJJ8"/>
<keyword evidence="2" id="KW-1185">Reference proteome</keyword>
<dbReference type="Proteomes" id="UP000316921">
    <property type="component" value="Chromosome"/>
</dbReference>
<accession>A0A518BJJ8</accession>
<organism evidence="1 2">
    <name type="scientific">Engelhardtia mirabilis</name>
    <dbReference type="NCBI Taxonomy" id="2528011"/>
    <lineage>
        <taxon>Bacteria</taxon>
        <taxon>Pseudomonadati</taxon>
        <taxon>Planctomycetota</taxon>
        <taxon>Planctomycetia</taxon>
        <taxon>Planctomycetia incertae sedis</taxon>
        <taxon>Engelhardtia</taxon>
    </lineage>
</organism>
<dbReference type="RefSeq" id="WP_145065075.1">
    <property type="nucleotide sequence ID" value="NZ_CP036287.1"/>
</dbReference>
<evidence type="ECO:0000313" key="1">
    <source>
        <dbReference type="EMBL" id="QDU67157.1"/>
    </source>
</evidence>
<reference evidence="1 2" key="1">
    <citation type="submission" date="2019-02" db="EMBL/GenBank/DDBJ databases">
        <title>Deep-cultivation of Planctomycetes and their phenomic and genomic characterization uncovers novel biology.</title>
        <authorList>
            <person name="Wiegand S."/>
            <person name="Jogler M."/>
            <person name="Boedeker C."/>
            <person name="Pinto D."/>
            <person name="Vollmers J."/>
            <person name="Rivas-Marin E."/>
            <person name="Kohn T."/>
            <person name="Peeters S.H."/>
            <person name="Heuer A."/>
            <person name="Rast P."/>
            <person name="Oberbeckmann S."/>
            <person name="Bunk B."/>
            <person name="Jeske O."/>
            <person name="Meyerdierks A."/>
            <person name="Storesund J.E."/>
            <person name="Kallscheuer N."/>
            <person name="Luecker S."/>
            <person name="Lage O.M."/>
            <person name="Pohl T."/>
            <person name="Merkel B.J."/>
            <person name="Hornburger P."/>
            <person name="Mueller R.-W."/>
            <person name="Bruemmer F."/>
            <person name="Labrenz M."/>
            <person name="Spormann A.M."/>
            <person name="Op den Camp H."/>
            <person name="Overmann J."/>
            <person name="Amann R."/>
            <person name="Jetten M.S.M."/>
            <person name="Mascher T."/>
            <person name="Medema M.H."/>
            <person name="Devos D.P."/>
            <person name="Kaster A.-K."/>
            <person name="Ovreas L."/>
            <person name="Rohde M."/>
            <person name="Galperin M.Y."/>
            <person name="Jogler C."/>
        </authorList>
    </citation>
    <scope>NUCLEOTIDE SEQUENCE [LARGE SCALE GENOMIC DNA]</scope>
    <source>
        <strain evidence="1 2">Pla133</strain>
    </source>
</reference>